<dbReference type="GO" id="GO:0020037">
    <property type="term" value="F:heme binding"/>
    <property type="evidence" value="ECO:0007669"/>
    <property type="project" value="InterPro"/>
</dbReference>
<dbReference type="Proteomes" id="UP000324222">
    <property type="component" value="Unassembled WGS sequence"/>
</dbReference>
<dbReference type="Pfam" id="PF03098">
    <property type="entry name" value="An_peroxidase"/>
    <property type="match status" value="1"/>
</dbReference>
<dbReference type="PRINTS" id="PR00457">
    <property type="entry name" value="ANPEROXIDASE"/>
</dbReference>
<name>A0A5B7JEH8_PORTR</name>
<evidence type="ECO:0000313" key="3">
    <source>
        <dbReference type="Proteomes" id="UP000324222"/>
    </source>
</evidence>
<keyword evidence="3" id="KW-1185">Reference proteome</keyword>
<reference evidence="2 3" key="1">
    <citation type="submission" date="2019-05" db="EMBL/GenBank/DDBJ databases">
        <title>Another draft genome of Portunus trituberculatus and its Hox gene families provides insights of decapod evolution.</title>
        <authorList>
            <person name="Jeong J.-H."/>
            <person name="Song I."/>
            <person name="Kim S."/>
            <person name="Choi T."/>
            <person name="Kim D."/>
            <person name="Ryu S."/>
            <person name="Kim W."/>
        </authorList>
    </citation>
    <scope>NUCLEOTIDE SEQUENCE [LARGE SCALE GENOMIC DNA]</scope>
    <source>
        <tissue evidence="2">Muscle</tissue>
    </source>
</reference>
<protein>
    <submittedName>
        <fullName evidence="2">Chorion peroxidase</fullName>
    </submittedName>
</protein>
<dbReference type="GO" id="GO:0006979">
    <property type="term" value="P:response to oxidative stress"/>
    <property type="evidence" value="ECO:0007669"/>
    <property type="project" value="InterPro"/>
</dbReference>
<evidence type="ECO:0000313" key="2">
    <source>
        <dbReference type="EMBL" id="MPC92763.1"/>
    </source>
</evidence>
<dbReference type="PANTHER" id="PTHR11475">
    <property type="entry name" value="OXIDASE/PEROXIDASE"/>
    <property type="match status" value="1"/>
</dbReference>
<dbReference type="PANTHER" id="PTHR11475:SF106">
    <property type="entry name" value="CURLY SU"/>
    <property type="match status" value="1"/>
</dbReference>
<dbReference type="GO" id="GO:0004601">
    <property type="term" value="F:peroxidase activity"/>
    <property type="evidence" value="ECO:0007669"/>
    <property type="project" value="UniProtKB-KW"/>
</dbReference>
<accession>A0A5B7JEH8</accession>
<dbReference type="InterPro" id="IPR037120">
    <property type="entry name" value="Haem_peroxidase_sf_animal"/>
</dbReference>
<evidence type="ECO:0000256" key="1">
    <source>
        <dbReference type="ARBA" id="ARBA00022559"/>
    </source>
</evidence>
<organism evidence="2 3">
    <name type="scientific">Portunus trituberculatus</name>
    <name type="common">Swimming crab</name>
    <name type="synonym">Neptunus trituberculatus</name>
    <dbReference type="NCBI Taxonomy" id="210409"/>
    <lineage>
        <taxon>Eukaryota</taxon>
        <taxon>Metazoa</taxon>
        <taxon>Ecdysozoa</taxon>
        <taxon>Arthropoda</taxon>
        <taxon>Crustacea</taxon>
        <taxon>Multicrustacea</taxon>
        <taxon>Malacostraca</taxon>
        <taxon>Eumalacostraca</taxon>
        <taxon>Eucarida</taxon>
        <taxon>Decapoda</taxon>
        <taxon>Pleocyemata</taxon>
        <taxon>Brachyura</taxon>
        <taxon>Eubrachyura</taxon>
        <taxon>Portunoidea</taxon>
        <taxon>Portunidae</taxon>
        <taxon>Portuninae</taxon>
        <taxon>Portunus</taxon>
    </lineage>
</organism>
<dbReference type="AlphaFoldDB" id="A0A5B7JEH8"/>
<dbReference type="Gene3D" id="1.10.640.10">
    <property type="entry name" value="Haem peroxidase domain superfamily, animal type"/>
    <property type="match status" value="1"/>
</dbReference>
<comment type="caution">
    <text evidence="2">The sequence shown here is derived from an EMBL/GenBank/DDBJ whole genome shotgun (WGS) entry which is preliminary data.</text>
</comment>
<dbReference type="SUPFAM" id="SSF48113">
    <property type="entry name" value="Heme-dependent peroxidases"/>
    <property type="match status" value="1"/>
</dbReference>
<proteinExistence type="predicted"/>
<keyword evidence="1 2" id="KW-0575">Peroxidase</keyword>
<dbReference type="PROSITE" id="PS50292">
    <property type="entry name" value="PEROXIDASE_3"/>
    <property type="match status" value="1"/>
</dbReference>
<dbReference type="InterPro" id="IPR019791">
    <property type="entry name" value="Haem_peroxidase_animal"/>
</dbReference>
<sequence>MKHARLFFNFQDKLVIPDVVRTKAHCLLPQGEIRVNEQLVLAVIHTLMMREHNRLAEVLAHLNPHWDDERLYQLKMGQVRPVDKENSKIKFKNTPLVSYTLNRQSAKRVSTRGLKSLGMSPTILFKAEVTLLGAQGEKRVSQI</sequence>
<keyword evidence="1 2" id="KW-0560">Oxidoreductase</keyword>
<gene>
    <name evidence="2" type="primary">pxt_7</name>
    <name evidence="2" type="ORF">E2C01_087869</name>
</gene>
<dbReference type="EMBL" id="VSRR010092419">
    <property type="protein sequence ID" value="MPC92763.1"/>
    <property type="molecule type" value="Genomic_DNA"/>
</dbReference>
<dbReference type="InterPro" id="IPR010255">
    <property type="entry name" value="Haem_peroxidase_sf"/>
</dbReference>